<dbReference type="PANTHER" id="PTHR42770:SF15">
    <property type="entry name" value="GLUTAMATE_GAMMA-AMINOBUTYRATE ANTIPORTER-RELATED"/>
    <property type="match status" value="1"/>
</dbReference>
<feature type="transmembrane region" description="Helical" evidence="7">
    <location>
        <begin position="363"/>
        <end position="381"/>
    </location>
</feature>
<dbReference type="RefSeq" id="WP_264434359.1">
    <property type="nucleotide sequence ID" value="NZ_CP081495.1"/>
</dbReference>
<keyword evidence="2" id="KW-0813">Transport</keyword>
<dbReference type="InterPro" id="IPR050367">
    <property type="entry name" value="APC_superfamily"/>
</dbReference>
<keyword evidence="5 7" id="KW-1133">Transmembrane helix</keyword>
<protein>
    <submittedName>
        <fullName evidence="8">APC family permease</fullName>
    </submittedName>
</protein>
<feature type="transmembrane region" description="Helical" evidence="7">
    <location>
        <begin position="169"/>
        <end position="189"/>
    </location>
</feature>
<evidence type="ECO:0000256" key="4">
    <source>
        <dbReference type="ARBA" id="ARBA00022692"/>
    </source>
</evidence>
<evidence type="ECO:0000313" key="9">
    <source>
        <dbReference type="Proteomes" id="UP001163328"/>
    </source>
</evidence>
<proteinExistence type="predicted"/>
<evidence type="ECO:0000256" key="6">
    <source>
        <dbReference type="ARBA" id="ARBA00023136"/>
    </source>
</evidence>
<feature type="transmembrane region" description="Helical" evidence="7">
    <location>
        <begin position="20"/>
        <end position="39"/>
    </location>
</feature>
<sequence length="493" mass="53659">MQSTNQSTSSSTTNTQQGSAKITVVQLTLMMTAVVISFRGVPLMSQEELTMFVYIIFAAVFFLIPAAMVSAELGTAYAEQGGGVYTWVKEAFNKRVGFIAVFLQWSQNIVWYPTTLAFGAAAVAYVIDKPELATDGKFIGCFAILIYWLSTFVNLKGTAIISKASSSGFLYGTIVPLLVLIVIAIVWAVNGNPLAFNSIPTDQTEIVKVVNGITEPRYIPKLTSIGNVVFLSTIILLFSGIEALAVHASQLDNPKKQYPKAMLFASVLSFLILALGALSVSIILPYEKITLQAGVMETFNLVFEHYNVGWLTNVMAVLVVLGCSSCIISWLSGPSTALLWTARDGQLPKFLTVLNKNGIQQNILLVQGAIVTILCGLYFIIPDVSVAFFLLSALTGALYLIMYMLMYLSCIKLRREKPDMPRPFKIPGGLLGLRLFAGIGFLAVALAFILCFIPPTQLPINSPTVYVAFITGGTTLFLIIPFVITKIMDKKQP</sequence>
<feature type="transmembrane region" description="Helical" evidence="7">
    <location>
        <begin position="139"/>
        <end position="157"/>
    </location>
</feature>
<keyword evidence="4 7" id="KW-0812">Transmembrane</keyword>
<feature type="transmembrane region" description="Helical" evidence="7">
    <location>
        <begin position="261"/>
        <end position="286"/>
    </location>
</feature>
<name>A0ABY6M2K9_9FLAO</name>
<dbReference type="Pfam" id="PF13520">
    <property type="entry name" value="AA_permease_2"/>
    <property type="match status" value="1"/>
</dbReference>
<evidence type="ECO:0000256" key="7">
    <source>
        <dbReference type="SAM" id="Phobius"/>
    </source>
</evidence>
<evidence type="ECO:0000313" key="8">
    <source>
        <dbReference type="EMBL" id="UYW01884.1"/>
    </source>
</evidence>
<dbReference type="PANTHER" id="PTHR42770">
    <property type="entry name" value="AMINO ACID TRANSPORTER-RELATED"/>
    <property type="match status" value="1"/>
</dbReference>
<keyword evidence="6 7" id="KW-0472">Membrane</keyword>
<feature type="transmembrane region" description="Helical" evidence="7">
    <location>
        <begin position="431"/>
        <end position="453"/>
    </location>
</feature>
<evidence type="ECO:0000256" key="3">
    <source>
        <dbReference type="ARBA" id="ARBA00022475"/>
    </source>
</evidence>
<feature type="transmembrane region" description="Helical" evidence="7">
    <location>
        <begin position="387"/>
        <end position="410"/>
    </location>
</feature>
<evidence type="ECO:0000256" key="1">
    <source>
        <dbReference type="ARBA" id="ARBA00004651"/>
    </source>
</evidence>
<keyword evidence="3" id="KW-1003">Cell membrane</keyword>
<feature type="transmembrane region" description="Helical" evidence="7">
    <location>
        <begin position="314"/>
        <end position="342"/>
    </location>
</feature>
<dbReference type="Gene3D" id="1.20.1740.10">
    <property type="entry name" value="Amino acid/polyamine transporter I"/>
    <property type="match status" value="1"/>
</dbReference>
<comment type="subcellular location">
    <subcellularLocation>
        <location evidence="1">Cell membrane</location>
        <topology evidence="1">Multi-pass membrane protein</topology>
    </subcellularLocation>
</comment>
<reference evidence="8" key="1">
    <citation type="submission" date="2021-08" db="EMBL/GenBank/DDBJ databases">
        <title>Flavobacterium sp. strain CC-SYL302.</title>
        <authorList>
            <person name="Lin S.-Y."/>
            <person name="Lee T.-H."/>
            <person name="Young C.-C."/>
        </authorList>
    </citation>
    <scope>NUCLEOTIDE SEQUENCE</scope>
    <source>
        <strain evidence="8">CC-SYL302</strain>
    </source>
</reference>
<feature type="transmembrane region" description="Helical" evidence="7">
    <location>
        <begin position="465"/>
        <end position="484"/>
    </location>
</feature>
<feature type="transmembrane region" description="Helical" evidence="7">
    <location>
        <begin position="51"/>
        <end position="71"/>
    </location>
</feature>
<dbReference type="InterPro" id="IPR002293">
    <property type="entry name" value="AA/rel_permease1"/>
</dbReference>
<feature type="transmembrane region" description="Helical" evidence="7">
    <location>
        <begin position="228"/>
        <end position="249"/>
    </location>
</feature>
<dbReference type="EMBL" id="CP081495">
    <property type="protein sequence ID" value="UYW01884.1"/>
    <property type="molecule type" value="Genomic_DNA"/>
</dbReference>
<dbReference type="PIRSF" id="PIRSF006060">
    <property type="entry name" value="AA_transporter"/>
    <property type="match status" value="1"/>
</dbReference>
<gene>
    <name evidence="8" type="ORF">K5I29_02915</name>
</gene>
<evidence type="ECO:0000256" key="2">
    <source>
        <dbReference type="ARBA" id="ARBA00022448"/>
    </source>
</evidence>
<accession>A0ABY6M2K9</accession>
<organism evidence="8 9">
    <name type="scientific">Flavobacterium agricola</name>
    <dbReference type="NCBI Taxonomy" id="2870839"/>
    <lineage>
        <taxon>Bacteria</taxon>
        <taxon>Pseudomonadati</taxon>
        <taxon>Bacteroidota</taxon>
        <taxon>Flavobacteriia</taxon>
        <taxon>Flavobacteriales</taxon>
        <taxon>Flavobacteriaceae</taxon>
        <taxon>Flavobacterium</taxon>
    </lineage>
</organism>
<keyword evidence="9" id="KW-1185">Reference proteome</keyword>
<dbReference type="Proteomes" id="UP001163328">
    <property type="component" value="Chromosome"/>
</dbReference>
<evidence type="ECO:0000256" key="5">
    <source>
        <dbReference type="ARBA" id="ARBA00022989"/>
    </source>
</evidence>